<dbReference type="FunFam" id="1.25.10.10:FF:000076">
    <property type="entry name" value="Elongation factor 3"/>
    <property type="match status" value="1"/>
</dbReference>
<evidence type="ECO:0000256" key="14">
    <source>
        <dbReference type="ARBA" id="ARBA00050045"/>
    </source>
</evidence>
<dbReference type="InterPro" id="IPR003593">
    <property type="entry name" value="AAA+_ATPase"/>
</dbReference>
<dbReference type="InterPro" id="IPR050611">
    <property type="entry name" value="ABCF"/>
</dbReference>
<dbReference type="EMBL" id="KV425912">
    <property type="protein sequence ID" value="KZV99178.1"/>
    <property type="molecule type" value="Genomic_DNA"/>
</dbReference>
<dbReference type="GO" id="GO:0003746">
    <property type="term" value="F:translation elongation factor activity"/>
    <property type="evidence" value="ECO:0007669"/>
    <property type="project" value="UniProtKB-KW"/>
</dbReference>
<evidence type="ECO:0000256" key="8">
    <source>
        <dbReference type="ARBA" id="ARBA00022801"/>
    </source>
</evidence>
<dbReference type="STRING" id="1314781.A0A165MF47"/>
<evidence type="ECO:0000256" key="15">
    <source>
        <dbReference type="PROSITE-ProRule" id="PRU00103"/>
    </source>
</evidence>
<feature type="domain" description="ABC transporter" evidence="17">
    <location>
        <begin position="701"/>
        <end position="1018"/>
    </location>
</feature>
<keyword evidence="11" id="KW-0648">Protein biosynthesis</keyword>
<dbReference type="PROSITE" id="PS50893">
    <property type="entry name" value="ABC_TRANSPORTER_2"/>
    <property type="match status" value="2"/>
</dbReference>
<evidence type="ECO:0000256" key="7">
    <source>
        <dbReference type="ARBA" id="ARBA00022768"/>
    </source>
</evidence>
<dbReference type="GO" id="GO:0005829">
    <property type="term" value="C:cytosol"/>
    <property type="evidence" value="ECO:0007669"/>
    <property type="project" value="UniProtKB-SubCell"/>
</dbReference>
<dbReference type="SUPFAM" id="SSF48371">
    <property type="entry name" value="ARM repeat"/>
    <property type="match status" value="1"/>
</dbReference>
<feature type="compositionally biased region" description="Basic residues" evidence="16">
    <location>
        <begin position="1046"/>
        <end position="1056"/>
    </location>
</feature>
<dbReference type="Pfam" id="PF00005">
    <property type="entry name" value="ABC_tran"/>
    <property type="match status" value="2"/>
</dbReference>
<dbReference type="Pfam" id="PF24984">
    <property type="entry name" value="HEAT_EF3_GNC1"/>
    <property type="match status" value="1"/>
</dbReference>
<dbReference type="SUPFAM" id="SSF52540">
    <property type="entry name" value="P-loop containing nucleoside triphosphate hydrolases"/>
    <property type="match status" value="2"/>
</dbReference>
<sequence>MVAIVDAAPAVPATSPEALKAAAAAQNATEEVAAPLFDLPSLFVEDKAARTSAAHALAAISKNDPALFQSLHLADALIKALGDKKSAAARDGAVEAITILIADGDIKPLEPVVINGGVLPPLLETFADKAKATQTAAVAAVVSFVKAMSPWASVLVLPPLLQQIKTAGKWQIKTGSLAVLNQLTASAPTQIARASPEIVPVLAEAIWDTKADVKKAARESLTKVTALISNKDIEKFIPALINALINPEKEVPNTIQLLSATTFVSEVDSPTLALMVPLLSRGLSEKLTATKRKVAVIVDNMAKLVDSETTVRPFIPRLLPGLIKIQDTIGDPEARAVVGRAIATLRQVGKIADNDDGSNIPPPKVIEAATMSKSLEAVYKKKHSSVPHATNTFVHYASQLAANMAQLAQFDQSEWQTLTPYINLVQTIPEPREIVDDWLLRSANEGGDDEEEADDEEGEDLCNTTFSLAYGAKILLNTATMRLKRGHRYGLCGKNGTGKSTLMNAIVNGQVEGFPSPDVVRTWYVAHDIDGSEEEISVLDWVLSDKRLQNTQEETIAALEAVGFNSERQKQAIGALSGGWKMKLALARAMLFKADILLMDEPTNHLDVVNVAWLESYLKGLTQTTSIIVSHDSSFLNNVITDVLHLNRFKLRRYRGNLEAFVKAVPEAKSYYTLEAAEDYKFKLPDPPLLDGVKTKEKSLLKMRKVGFQYETQTVQQLYDITLQVSLSSRVAVLGPNGSGKSTLVKLLIGDMEPNKGGEIWKHPNLVIGYVAQHAFHHIDKHLDKTPLEYMLWRFQTGEDIEELSKQNRILTEEELKKMKEGALMVVEGQKRTIDEILNRKKLKQSYEYEVSFKGLSSSENIWVPRDELIKRGFEKKVIEVDTREAQRAGMTRPLVRREIEKHFADFGLEPEFVSHNNMRGLSGGQKVKIVLGAATWRRPHIVCLDEPTNYLDRESLAALIEALKSFEGGVLVITHSRDFSESICTEVWAMRDGRLEASGHNWVEGQGSGPRIDKKDGEEEDQYDAMGNKISVNKAKKITSAEARKAKKMRMKKKKNGEEDDDDE</sequence>
<evidence type="ECO:0000256" key="3">
    <source>
        <dbReference type="ARBA" id="ARBA00011054"/>
    </source>
</evidence>
<dbReference type="InterPro" id="IPR003439">
    <property type="entry name" value="ABC_transporter-like_ATP-bd"/>
</dbReference>
<keyword evidence="5" id="KW-0677">Repeat</keyword>
<gene>
    <name evidence="18" type="ORF">EXIGLDRAFT_831732</name>
</gene>
<keyword evidence="4" id="KW-0963">Cytoplasm</keyword>
<dbReference type="InterPro" id="IPR000953">
    <property type="entry name" value="Chromo/chromo_shadow_dom"/>
</dbReference>
<dbReference type="InterPro" id="IPR017871">
    <property type="entry name" value="ABC_transporter-like_CS"/>
</dbReference>
<dbReference type="InParanoid" id="A0A165MF47"/>
<dbReference type="PROSITE" id="PS00211">
    <property type="entry name" value="ABC_TRANSPORTER_1"/>
    <property type="match status" value="2"/>
</dbReference>
<keyword evidence="9" id="KW-0067">ATP-binding</keyword>
<dbReference type="Gene3D" id="2.40.50.990">
    <property type="match status" value="1"/>
</dbReference>
<dbReference type="PANTHER" id="PTHR19211">
    <property type="entry name" value="ATP-BINDING TRANSPORT PROTEIN-RELATED"/>
    <property type="match status" value="1"/>
</dbReference>
<accession>A0A165MF47</accession>
<dbReference type="InterPro" id="IPR021133">
    <property type="entry name" value="HEAT_type_2"/>
</dbReference>
<evidence type="ECO:0000256" key="4">
    <source>
        <dbReference type="ARBA" id="ARBA00022490"/>
    </source>
</evidence>
<dbReference type="GO" id="GO:0006338">
    <property type="term" value="P:chromatin remodeling"/>
    <property type="evidence" value="ECO:0007669"/>
    <property type="project" value="UniProtKB-ARBA"/>
</dbReference>
<keyword evidence="10" id="KW-0694">RNA-binding</keyword>
<comment type="subcellular location">
    <subcellularLocation>
        <location evidence="1">Cytoplasm</location>
        <location evidence="1">Cytosol</location>
    </subcellularLocation>
</comment>
<keyword evidence="8" id="KW-0378">Hydrolase</keyword>
<evidence type="ECO:0000256" key="10">
    <source>
        <dbReference type="ARBA" id="ARBA00022884"/>
    </source>
</evidence>
<dbReference type="InterPro" id="IPR027417">
    <property type="entry name" value="P-loop_NTPase"/>
</dbReference>
<evidence type="ECO:0000256" key="12">
    <source>
        <dbReference type="ARBA" id="ARBA00049360"/>
    </source>
</evidence>
<feature type="repeat" description="HEAT" evidence="15">
    <location>
        <begin position="198"/>
        <end position="236"/>
    </location>
</feature>
<name>A0A165MF47_EXIGL</name>
<evidence type="ECO:0000256" key="16">
    <source>
        <dbReference type="SAM" id="MobiDB-lite"/>
    </source>
</evidence>
<evidence type="ECO:0000313" key="18">
    <source>
        <dbReference type="EMBL" id="KZV99178.1"/>
    </source>
</evidence>
<dbReference type="CDD" id="cd18626">
    <property type="entry name" value="CD_eEF3"/>
    <property type="match status" value="1"/>
</dbReference>
<dbReference type="GO" id="GO:0005524">
    <property type="term" value="F:ATP binding"/>
    <property type="evidence" value="ECO:0007669"/>
    <property type="project" value="UniProtKB-KW"/>
</dbReference>
<dbReference type="InterPro" id="IPR016197">
    <property type="entry name" value="Chromo-like_dom_sf"/>
</dbReference>
<dbReference type="Proteomes" id="UP000077266">
    <property type="component" value="Unassembled WGS sequence"/>
</dbReference>
<evidence type="ECO:0000256" key="11">
    <source>
        <dbReference type="ARBA" id="ARBA00022917"/>
    </source>
</evidence>
<dbReference type="AlphaFoldDB" id="A0A165MF47"/>
<dbReference type="GO" id="GO:0016887">
    <property type="term" value="F:ATP hydrolysis activity"/>
    <property type="evidence" value="ECO:0007669"/>
    <property type="project" value="InterPro"/>
</dbReference>
<evidence type="ECO:0000256" key="9">
    <source>
        <dbReference type="ARBA" id="ARBA00022840"/>
    </source>
</evidence>
<dbReference type="FunCoup" id="A0A165MF47">
    <property type="interactions" value="36"/>
</dbReference>
<dbReference type="Gene3D" id="1.25.10.10">
    <property type="entry name" value="Leucine-rich Repeat Variant"/>
    <property type="match status" value="1"/>
</dbReference>
<dbReference type="FunFam" id="2.40.50.990:FF:000002">
    <property type="entry name" value="mRNA export factor elf1"/>
    <property type="match status" value="1"/>
</dbReference>
<dbReference type="InterPro" id="IPR011989">
    <property type="entry name" value="ARM-like"/>
</dbReference>
<protein>
    <recommendedName>
        <fullName evidence="13">Elongation factor 3</fullName>
    </recommendedName>
    <alternativeName>
        <fullName evidence="14">Eukaryotic elongation factor 3</fullName>
    </alternativeName>
</protein>
<dbReference type="PANTHER" id="PTHR19211:SF5">
    <property type="entry name" value="ELONGATION FACTOR 3A-RELATED"/>
    <property type="match status" value="1"/>
</dbReference>
<dbReference type="OrthoDB" id="2110130at2759"/>
<dbReference type="FunFam" id="3.40.50.300:FF:000193">
    <property type="entry name" value="Probable Elongation factor 3"/>
    <property type="match status" value="1"/>
</dbReference>
<evidence type="ECO:0000256" key="6">
    <source>
        <dbReference type="ARBA" id="ARBA00022741"/>
    </source>
</evidence>
<keyword evidence="7" id="KW-0251">Elongation factor</keyword>
<dbReference type="Gene3D" id="3.40.50.300">
    <property type="entry name" value="P-loop containing nucleotide triphosphate hydrolases"/>
    <property type="match status" value="2"/>
</dbReference>
<evidence type="ECO:0000256" key="5">
    <source>
        <dbReference type="ARBA" id="ARBA00022737"/>
    </source>
</evidence>
<evidence type="ECO:0000256" key="1">
    <source>
        <dbReference type="ARBA" id="ARBA00004514"/>
    </source>
</evidence>
<dbReference type="InterPro" id="IPR034085">
    <property type="entry name" value="TOG"/>
</dbReference>
<evidence type="ECO:0000256" key="13">
    <source>
        <dbReference type="ARBA" id="ARBA00050030"/>
    </source>
</evidence>
<keyword evidence="6" id="KW-0547">Nucleotide-binding</keyword>
<dbReference type="InterPro" id="IPR016024">
    <property type="entry name" value="ARM-type_fold"/>
</dbReference>
<evidence type="ECO:0000256" key="2">
    <source>
        <dbReference type="ARBA" id="ARBA00004815"/>
    </source>
</evidence>
<dbReference type="CDD" id="cd03221">
    <property type="entry name" value="ABCF_EF-3"/>
    <property type="match status" value="1"/>
</dbReference>
<feature type="region of interest" description="Disordered" evidence="16">
    <location>
        <begin position="1000"/>
        <end position="1065"/>
    </location>
</feature>
<dbReference type="SUPFAM" id="SSF54160">
    <property type="entry name" value="Chromo domain-like"/>
    <property type="match status" value="1"/>
</dbReference>
<reference evidence="18 19" key="1">
    <citation type="journal article" date="2016" name="Mol. Biol. Evol.">
        <title>Comparative Genomics of Early-Diverging Mushroom-Forming Fungi Provides Insights into the Origins of Lignocellulose Decay Capabilities.</title>
        <authorList>
            <person name="Nagy L.G."/>
            <person name="Riley R."/>
            <person name="Tritt A."/>
            <person name="Adam C."/>
            <person name="Daum C."/>
            <person name="Floudas D."/>
            <person name="Sun H."/>
            <person name="Yadav J.S."/>
            <person name="Pangilinan J."/>
            <person name="Larsson K.H."/>
            <person name="Matsuura K."/>
            <person name="Barry K."/>
            <person name="Labutti K."/>
            <person name="Kuo R."/>
            <person name="Ohm R.A."/>
            <person name="Bhattacharya S.S."/>
            <person name="Shirouzu T."/>
            <person name="Yoshinaga Y."/>
            <person name="Martin F.M."/>
            <person name="Grigoriev I.V."/>
            <person name="Hibbett D.S."/>
        </authorList>
    </citation>
    <scope>NUCLEOTIDE SEQUENCE [LARGE SCALE GENOMIC DNA]</scope>
    <source>
        <strain evidence="18 19">HHB12029</strain>
    </source>
</reference>
<evidence type="ECO:0000313" key="19">
    <source>
        <dbReference type="Proteomes" id="UP000077266"/>
    </source>
</evidence>
<dbReference type="Pfam" id="PF24987">
    <property type="entry name" value="HEAT_EF3_N"/>
    <property type="match status" value="1"/>
</dbReference>
<dbReference type="SMART" id="SM01349">
    <property type="entry name" value="TOG"/>
    <property type="match status" value="1"/>
</dbReference>
<dbReference type="InterPro" id="IPR015688">
    <property type="entry name" value="eEF3_ABC2_chromodomain-like"/>
</dbReference>
<proteinExistence type="inferred from homology"/>
<organism evidence="18 19">
    <name type="scientific">Exidia glandulosa HHB12029</name>
    <dbReference type="NCBI Taxonomy" id="1314781"/>
    <lineage>
        <taxon>Eukaryota</taxon>
        <taxon>Fungi</taxon>
        <taxon>Dikarya</taxon>
        <taxon>Basidiomycota</taxon>
        <taxon>Agaricomycotina</taxon>
        <taxon>Agaricomycetes</taxon>
        <taxon>Auriculariales</taxon>
        <taxon>Exidiaceae</taxon>
        <taxon>Exidia</taxon>
    </lineage>
</organism>
<dbReference type="InterPro" id="IPR047038">
    <property type="entry name" value="eEF3_chromodomain-like_sf"/>
</dbReference>
<dbReference type="SMART" id="SM00382">
    <property type="entry name" value="AAA"/>
    <property type="match status" value="2"/>
</dbReference>
<dbReference type="UniPathway" id="UPA00345"/>
<keyword evidence="19" id="KW-1185">Reference proteome</keyword>
<comment type="catalytic activity">
    <reaction evidence="12">
        <text>ATP + H2O = ADP + phosphate + H(+)</text>
        <dbReference type="Rhea" id="RHEA:13065"/>
        <dbReference type="ChEBI" id="CHEBI:15377"/>
        <dbReference type="ChEBI" id="CHEBI:15378"/>
        <dbReference type="ChEBI" id="CHEBI:30616"/>
        <dbReference type="ChEBI" id="CHEBI:43474"/>
        <dbReference type="ChEBI" id="CHEBI:456216"/>
    </reaction>
</comment>
<dbReference type="GO" id="GO:0003723">
    <property type="term" value="F:RNA binding"/>
    <property type="evidence" value="ECO:0007669"/>
    <property type="project" value="UniProtKB-KW"/>
</dbReference>
<comment type="pathway">
    <text evidence="2">Protein biosynthesis; polypeptide chain elongation.</text>
</comment>
<comment type="similarity">
    <text evidence="3">Belongs to the ABC transporter superfamily. ABCF family. EF3 subfamily.</text>
</comment>
<evidence type="ECO:0000259" key="17">
    <source>
        <dbReference type="PROSITE" id="PS50893"/>
    </source>
</evidence>
<feature type="domain" description="ABC transporter" evidence="17">
    <location>
        <begin position="456"/>
        <end position="673"/>
    </location>
</feature>
<dbReference type="SMART" id="SM00298">
    <property type="entry name" value="CHROMO"/>
    <property type="match status" value="1"/>
</dbReference>
<dbReference type="PROSITE" id="PS50077">
    <property type="entry name" value="HEAT_REPEAT"/>
    <property type="match status" value="1"/>
</dbReference>